<feature type="transmembrane region" description="Helical" evidence="2">
    <location>
        <begin position="1458"/>
        <end position="1478"/>
    </location>
</feature>
<dbReference type="EMBL" id="LGRX02033731">
    <property type="protein sequence ID" value="KAK3240142.1"/>
    <property type="molecule type" value="Genomic_DNA"/>
</dbReference>
<feature type="transmembrane region" description="Helical" evidence="2">
    <location>
        <begin position="1402"/>
        <end position="1419"/>
    </location>
</feature>
<keyword evidence="2" id="KW-0472">Membrane</keyword>
<dbReference type="SUPFAM" id="SSF51126">
    <property type="entry name" value="Pectin lyase-like"/>
    <property type="match status" value="1"/>
</dbReference>
<feature type="transmembrane region" description="Helical" evidence="2">
    <location>
        <begin position="773"/>
        <end position="792"/>
    </location>
</feature>
<feature type="transmembrane region" description="Helical" evidence="2">
    <location>
        <begin position="1172"/>
        <end position="1192"/>
    </location>
</feature>
<feature type="transmembrane region" description="Helical" evidence="2">
    <location>
        <begin position="813"/>
        <end position="836"/>
    </location>
</feature>
<name>A0AAE0EU54_9CHLO</name>
<evidence type="ECO:0000313" key="4">
    <source>
        <dbReference type="Proteomes" id="UP001190700"/>
    </source>
</evidence>
<feature type="transmembrane region" description="Helical" evidence="2">
    <location>
        <begin position="1226"/>
        <end position="1248"/>
    </location>
</feature>
<feature type="compositionally biased region" description="Low complexity" evidence="1">
    <location>
        <begin position="1014"/>
        <end position="1023"/>
    </location>
</feature>
<feature type="transmembrane region" description="Helical" evidence="2">
    <location>
        <begin position="1490"/>
        <end position="1508"/>
    </location>
</feature>
<keyword evidence="2" id="KW-0812">Transmembrane</keyword>
<evidence type="ECO:0000256" key="1">
    <source>
        <dbReference type="SAM" id="MobiDB-lite"/>
    </source>
</evidence>
<comment type="caution">
    <text evidence="3">The sequence shown here is derived from an EMBL/GenBank/DDBJ whole genome shotgun (WGS) entry which is preliminary data.</text>
</comment>
<proteinExistence type="predicted"/>
<feature type="compositionally biased region" description="Low complexity" evidence="1">
    <location>
        <begin position="1045"/>
        <end position="1060"/>
    </location>
</feature>
<feature type="transmembrane region" description="Helical" evidence="2">
    <location>
        <begin position="881"/>
        <end position="902"/>
    </location>
</feature>
<keyword evidence="2" id="KW-1133">Transmembrane helix</keyword>
<gene>
    <name evidence="3" type="ORF">CYMTET_49998</name>
</gene>
<feature type="compositionally biased region" description="Basic and acidic residues" evidence="1">
    <location>
        <begin position="985"/>
        <end position="1001"/>
    </location>
</feature>
<dbReference type="PANTHER" id="PTHR11319:SF35">
    <property type="entry name" value="OUTER MEMBRANE PROTEIN PMPC-RELATED"/>
    <property type="match status" value="1"/>
</dbReference>
<accession>A0AAE0EU54</accession>
<dbReference type="PANTHER" id="PTHR11319">
    <property type="entry name" value="G PROTEIN-COUPLED RECEPTOR-RELATED"/>
    <property type="match status" value="1"/>
</dbReference>
<organism evidence="3 4">
    <name type="scientific">Cymbomonas tetramitiformis</name>
    <dbReference type="NCBI Taxonomy" id="36881"/>
    <lineage>
        <taxon>Eukaryota</taxon>
        <taxon>Viridiplantae</taxon>
        <taxon>Chlorophyta</taxon>
        <taxon>Pyramimonadophyceae</taxon>
        <taxon>Pyramimonadales</taxon>
        <taxon>Pyramimonadaceae</taxon>
        <taxon>Cymbomonas</taxon>
    </lineage>
</organism>
<feature type="transmembrane region" description="Helical" evidence="2">
    <location>
        <begin position="1425"/>
        <end position="1446"/>
    </location>
</feature>
<keyword evidence="4" id="KW-1185">Reference proteome</keyword>
<feature type="region of interest" description="Disordered" evidence="1">
    <location>
        <begin position="972"/>
        <end position="1084"/>
    </location>
</feature>
<reference evidence="3 4" key="1">
    <citation type="journal article" date="2015" name="Genome Biol. Evol.">
        <title>Comparative Genomics of a Bacterivorous Green Alga Reveals Evolutionary Causalities and Consequences of Phago-Mixotrophic Mode of Nutrition.</title>
        <authorList>
            <person name="Burns J.A."/>
            <person name="Paasch A."/>
            <person name="Narechania A."/>
            <person name="Kim E."/>
        </authorList>
    </citation>
    <scope>NUCLEOTIDE SEQUENCE [LARGE SCALE GENOMIC DNA]</scope>
    <source>
        <strain evidence="3 4">PLY_AMNH</strain>
    </source>
</reference>
<dbReference type="Proteomes" id="UP001190700">
    <property type="component" value="Unassembled WGS sequence"/>
</dbReference>
<evidence type="ECO:0000256" key="2">
    <source>
        <dbReference type="SAM" id="Phobius"/>
    </source>
</evidence>
<dbReference type="InterPro" id="IPR011050">
    <property type="entry name" value="Pectin_lyase_fold/virulence"/>
</dbReference>
<evidence type="ECO:0000313" key="3">
    <source>
        <dbReference type="EMBL" id="KAK3240142.1"/>
    </source>
</evidence>
<sequence>MDTWIRVSEGSQVTYNWAWEYGGGLMSWGENVTMHIQSGGGVSANSAPTGAGVFFQDRIKLLVETGGSVSYNQAYRYGGGIYGAGHGNVVSLSEGALSWNLAGNSGGGGMFLEKVSVLMRASEMTGNSAASGGGLYCTLGGTLDIVDSVMSQNDAEMGGGAVYMDMPFNEQASAVRFHGSLLADNRARRYNGGALLANIGSEVTITGGSLFARNSAAQGGALWAHRSVVVAENSTFVNNSADFHGGALSLSLANFTMRDSLVQGSFTVLSGGGIHAAASTGILERLRLVANRAITQGGGMHLTSGSIVELAQVLVQGSLASKGGGIVVDERSTMSLEASALLGNAAEGAGQACGVGGGALLLTDAHVALVMCNVADNKAMELDMVGGGAVQGGGTVLEVMDVAWDGNEADLGGGALILLADADTLTMTRARFTNCRAFVGGGIMLQWPSKLTNLKLADLHFDNFNINGSLGQNIYWEVEDLAMAQGNEPVCVNCTAAGVTELFTTNGISASLNQSNGGEVTTVLVASGTAVDPALTYSMLDYYGNPAPVPAESRFTIVRVWAYPHVAPDHEDDWSLSGDLVEEYARTGDPGAHYNNLIVVGEPGAQLEVVFRTGLNQWQEASVNVTMRFCEAGDQYVSSAMECIACEPHYIKFDNTTGECEACMGEDGFNLLEGMDCSGGANFTVLPGYWMSSEAAEARCMQNEALDTQQKVHCVRQSIYECDNEAACTSEASLRTNIGNVVLCGACAEGYRMSWVTGKRECLICAKAGVTRWVISIVILLSLPFVLAVLVLSMSAMKRVHRKMKRALDDEKFNVMLTICSVTLGHLQVLGQQWVIFPPETLPGVYARFLQFPSIFNFDMLSWIAYECIHYTDEGSFPNTFAFYALLPLLGTLPPLYILSVFARARRGTLLNGSRRFSLHAPTDQGDARDAPEAARAHFQYRFNPLVSSSKEPPTASTNKLALLSRSFSTRPASEQVSDASMAEKPTERISDESTVEKLDEPVSDASTVEKAAEAVSDASAAEISREPVSDTSAVDPSVEHAAEGSEASQSSAAEISAESADSDAKVQANAVQNRERRGSSFSQRWHRSVTGPLVNAVMLRRFSGDQTAGENPSGGQNDAGWWEALGQALNPLAPSQLERELPLCSSSWRAKWMLRLELDAESPELMKLSSFLSLCVLFIILIHPTVTTYMFQLYNCEEIYYESGEKRWWLVLDRAMECYTDRWRMLRLCSMIVIMFYIIGLPVMLYLACHSLHDMKRVEVRGRIEYVPSSRLMGDLARPSTAFAQSLGSPPSFQPERRRTRAVTMLKPRAEVMSQYKFHVDLKEEGGDEVPVQPLWREPGHMQSGLQHPVFEALLGAHIRLFKPTHYYWGLCYEILRRVSSTSFVILVQSPMVLNAPRYDVIYAQLVSVLALMVQAQVKPYSRWQINVIQTLIIGSQALTILVITTEKYVNEMSTESVACGWILVGLQFVLFAFILYHMIRELIPWMQIYFPNTYTSLSIICAMGNVKENMRTMSNSFKGYFTSEHSSGAESRRNSTGSAI</sequence>
<protein>
    <submittedName>
        <fullName evidence="3">Uncharacterized protein</fullName>
    </submittedName>
</protein>